<dbReference type="Proteomes" id="UP000557566">
    <property type="component" value="Unassembled WGS sequence"/>
</dbReference>
<keyword evidence="2" id="KW-1185">Reference proteome</keyword>
<reference evidence="1 2" key="1">
    <citation type="journal article" date="2020" name="Genome Biol. Evol.">
        <title>A new high-quality draft genome assembly of the Chinese cordyceps Ophiocordyceps sinensis.</title>
        <authorList>
            <person name="Shu R."/>
            <person name="Zhang J."/>
            <person name="Meng Q."/>
            <person name="Zhang H."/>
            <person name="Zhou G."/>
            <person name="Li M."/>
            <person name="Wu P."/>
            <person name="Zhao Y."/>
            <person name="Chen C."/>
            <person name="Qin Q."/>
        </authorList>
    </citation>
    <scope>NUCLEOTIDE SEQUENCE [LARGE SCALE GENOMIC DNA]</scope>
    <source>
        <strain evidence="1 2">IOZ07</strain>
    </source>
</reference>
<dbReference type="EMBL" id="JAAVMX010000003">
    <property type="protein sequence ID" value="KAF4509879.1"/>
    <property type="molecule type" value="Genomic_DNA"/>
</dbReference>
<accession>A0A8H4PSX4</accession>
<dbReference type="OrthoDB" id="5304511at2759"/>
<protein>
    <submittedName>
        <fullName evidence="1">Uncharacterized protein</fullName>
    </submittedName>
</protein>
<evidence type="ECO:0000313" key="1">
    <source>
        <dbReference type="EMBL" id="KAF4509879.1"/>
    </source>
</evidence>
<gene>
    <name evidence="1" type="ORF">G6O67_001816</name>
</gene>
<organism evidence="1 2">
    <name type="scientific">Ophiocordyceps sinensis</name>
    <dbReference type="NCBI Taxonomy" id="72228"/>
    <lineage>
        <taxon>Eukaryota</taxon>
        <taxon>Fungi</taxon>
        <taxon>Dikarya</taxon>
        <taxon>Ascomycota</taxon>
        <taxon>Pezizomycotina</taxon>
        <taxon>Sordariomycetes</taxon>
        <taxon>Hypocreomycetidae</taxon>
        <taxon>Hypocreales</taxon>
        <taxon>Ophiocordycipitaceae</taxon>
        <taxon>Ophiocordyceps</taxon>
    </lineage>
</organism>
<sequence>MSAVSAQGGPPATKAMTIRKLGLADMPLDIHLNILEQLPDVLSLKTAVIALEPLPRAFTACSKSIATRVLRNELPEHIWGYAVVSQMLLDGIVEAPDLDGTEVSDFASHVDAVRMLRDAAPQALVSLSAALAMSRLHRKVSELRALFIQDCAYSGKQQFLPLLDSIRHRPPTPTELNRIEKALYLFQILTCLCRNMTFSETASSGYAARCRAKVAELQRCLVTRLMAPWELYQVIAVECYFWRALHGLEGLQDVAERFMPDILASGVDLMHEALCLVGHANVADFIAPFEQRALDRPFHAFSAIVSRGFSKTWTRKKLRPFARYTSFAVDKDKSGYRSWVKLEKEQLKLIGAHQSWADLLYDRLEALEERLDLWATALWDDSRWVDIVATVKRPEPPLWLRIRHRWSSIRMVFVFVAEPSAIQEALDDAERERLDAQLGRCRRL</sequence>
<evidence type="ECO:0000313" key="2">
    <source>
        <dbReference type="Proteomes" id="UP000557566"/>
    </source>
</evidence>
<dbReference type="AlphaFoldDB" id="A0A8H4PSX4"/>
<name>A0A8H4PSX4_9HYPO</name>
<comment type="caution">
    <text evidence="1">The sequence shown here is derived from an EMBL/GenBank/DDBJ whole genome shotgun (WGS) entry which is preliminary data.</text>
</comment>
<proteinExistence type="predicted"/>